<evidence type="ECO:0000256" key="5">
    <source>
        <dbReference type="SAM" id="MobiDB-lite"/>
    </source>
</evidence>
<dbReference type="InterPro" id="IPR022684">
    <property type="entry name" value="Calpain_cysteine_protease"/>
</dbReference>
<dbReference type="Gene3D" id="2.60.120.380">
    <property type="match status" value="1"/>
</dbReference>
<name>A0A6I8PTX7_XENTR</name>
<keyword evidence="4" id="KW-0378">Hydrolase</keyword>
<dbReference type="InterPro" id="IPR022683">
    <property type="entry name" value="Calpain_III"/>
</dbReference>
<dbReference type="FunFam" id="3.90.70.10:FF:000114">
    <property type="entry name" value="Calpain a"/>
    <property type="match status" value="1"/>
</dbReference>
<dbReference type="PRINTS" id="PR00704">
    <property type="entry name" value="CALPAIN"/>
</dbReference>
<dbReference type="PANTHER" id="PTHR10183:SF434">
    <property type="entry name" value="CALPAIN-3"/>
    <property type="match status" value="1"/>
</dbReference>
<dbReference type="GO" id="GO:0005737">
    <property type="term" value="C:cytoplasm"/>
    <property type="evidence" value="ECO:0000318"/>
    <property type="project" value="GO_Central"/>
</dbReference>
<dbReference type="InterPro" id="IPR038765">
    <property type="entry name" value="Papain-like_cys_pep_sf"/>
</dbReference>
<evidence type="ECO:0000313" key="11">
    <source>
        <dbReference type="Xenbase" id="XB-GENE-1008507"/>
    </source>
</evidence>
<dbReference type="InterPro" id="IPR011992">
    <property type="entry name" value="EF-hand-dom_pair"/>
</dbReference>
<dbReference type="SUPFAM" id="SSF54001">
    <property type="entry name" value="Cysteine proteinases"/>
    <property type="match status" value="1"/>
</dbReference>
<feature type="active site" evidence="3 4">
    <location>
        <position position="272"/>
    </location>
</feature>
<evidence type="ECO:0000256" key="3">
    <source>
        <dbReference type="PIRSR" id="PIRSR622684-1"/>
    </source>
</evidence>
<evidence type="ECO:0000259" key="6">
    <source>
        <dbReference type="PROSITE" id="PS50203"/>
    </source>
</evidence>
<dbReference type="GO" id="GO:0006508">
    <property type="term" value="P:proteolysis"/>
    <property type="evidence" value="ECO:0000318"/>
    <property type="project" value="GO_Central"/>
</dbReference>
<dbReference type="AGR" id="Xenbase:XB-GENE-1008507"/>
<dbReference type="OrthoDB" id="424753at2759"/>
<dbReference type="CTD" id="147968"/>
<dbReference type="PANTHER" id="PTHR10183">
    <property type="entry name" value="CALPAIN"/>
    <property type="match status" value="1"/>
</dbReference>
<dbReference type="SMART" id="SM00720">
    <property type="entry name" value="calpain_III"/>
    <property type="match status" value="1"/>
</dbReference>
<evidence type="ECO:0000313" key="8">
    <source>
        <dbReference type="Proteomes" id="UP000008143"/>
    </source>
</evidence>
<dbReference type="Proteomes" id="UP000008143">
    <property type="component" value="Chromosome 8"/>
</dbReference>
<dbReference type="Pfam" id="PF01067">
    <property type="entry name" value="Calpain_III"/>
    <property type="match status" value="1"/>
</dbReference>
<feature type="domain" description="Calpain catalytic" evidence="6">
    <location>
        <begin position="29"/>
        <end position="329"/>
    </location>
</feature>
<dbReference type="SMART" id="SM00230">
    <property type="entry name" value="CysPc"/>
    <property type="match status" value="1"/>
</dbReference>
<dbReference type="GeneTree" id="ENSGT00940000165978"/>
<feature type="active site" evidence="3 4">
    <location>
        <position position="81"/>
    </location>
</feature>
<feature type="region of interest" description="Disordered" evidence="5">
    <location>
        <begin position="1"/>
        <end position="30"/>
    </location>
</feature>
<evidence type="ECO:0000256" key="1">
    <source>
        <dbReference type="ARBA" id="ARBA00007623"/>
    </source>
</evidence>
<dbReference type="InterPro" id="IPR036213">
    <property type="entry name" value="Calpain_III_sf"/>
</dbReference>
<dbReference type="GeneID" id="100486294"/>
<dbReference type="GO" id="GO:0004198">
    <property type="term" value="F:calcium-dependent cysteine-type endopeptidase activity"/>
    <property type="evidence" value="ECO:0000318"/>
    <property type="project" value="GO_Central"/>
</dbReference>
<dbReference type="Bgee" id="ENSXETG00000034127">
    <property type="expression patterns" value="Expressed in ovary and 9 other cell types or tissues"/>
</dbReference>
<dbReference type="AlphaFoldDB" id="A0A6I8PTX7"/>
<protein>
    <submittedName>
        <fullName evidence="7">Calpain 12</fullName>
    </submittedName>
    <submittedName>
        <fullName evidence="9 10">Calpain-9 isoform X1</fullName>
    </submittedName>
</protein>
<reference evidence="7" key="1">
    <citation type="journal article" date="2010" name="Science">
        <title>The genome of the Western clawed frog Xenopus tropicalis.</title>
        <authorList>
            <person name="Hellsten U."/>
            <person name="Harland R.M."/>
            <person name="Gilchrist M.J."/>
            <person name="Hendrix D."/>
            <person name="Jurka J."/>
            <person name="Kapitonov V."/>
            <person name="Ovcharenko I."/>
            <person name="Putnam N.H."/>
            <person name="Shu S."/>
            <person name="Taher L."/>
            <person name="Blitz I.L."/>
            <person name="Blumberg B."/>
            <person name="Dichmann D.S."/>
            <person name="Dubchak I."/>
            <person name="Amaya E."/>
            <person name="Detter J.C."/>
            <person name="Fletcher R."/>
            <person name="Gerhard D.S."/>
            <person name="Goodstein D."/>
            <person name="Graves T."/>
            <person name="Grigoriev I.V."/>
            <person name="Grimwood J."/>
            <person name="Kawashima T."/>
            <person name="Lindquist E."/>
            <person name="Lucas S.M."/>
            <person name="Mead P.E."/>
            <person name="Mitros T."/>
            <person name="Ogino H."/>
            <person name="Ohta Y."/>
            <person name="Poliakov A.V."/>
            <person name="Pollet N."/>
            <person name="Robert J."/>
            <person name="Salamov A."/>
            <person name="Sater A.K."/>
            <person name="Schmutz J."/>
            <person name="Terry A."/>
            <person name="Vize P.D."/>
            <person name="Warren W.C."/>
            <person name="Wells D."/>
            <person name="Wills A."/>
            <person name="Wilson R.K."/>
            <person name="Zimmerman L.B."/>
            <person name="Zorn A.M."/>
            <person name="Grainger R."/>
            <person name="Grammer T."/>
            <person name="Khokha M.K."/>
            <person name="Richardson P.M."/>
            <person name="Rokhsar D.S."/>
        </authorList>
    </citation>
    <scope>NUCLEOTIDE SEQUENCE [LARGE SCALE GENOMIC DNA]</scope>
    <source>
        <strain evidence="7">Nigerian</strain>
    </source>
</reference>
<keyword evidence="2 4" id="KW-0788">Thiol protease</keyword>
<dbReference type="KEGG" id="xtr:100486294"/>
<dbReference type="RefSeq" id="XP_031746547.1">
    <property type="nucleotide sequence ID" value="XM_031890687.1"/>
</dbReference>
<organism evidence="7">
    <name type="scientific">Xenopus tropicalis</name>
    <name type="common">Western clawed frog</name>
    <name type="synonym">Silurana tropicalis</name>
    <dbReference type="NCBI Taxonomy" id="8364"/>
    <lineage>
        <taxon>Eukaryota</taxon>
        <taxon>Metazoa</taxon>
        <taxon>Chordata</taxon>
        <taxon>Craniata</taxon>
        <taxon>Vertebrata</taxon>
        <taxon>Euteleostomi</taxon>
        <taxon>Amphibia</taxon>
        <taxon>Batrachia</taxon>
        <taxon>Anura</taxon>
        <taxon>Pipoidea</taxon>
        <taxon>Pipidae</taxon>
        <taxon>Xenopodinae</taxon>
        <taxon>Xenopus</taxon>
        <taxon>Silurana</taxon>
    </lineage>
</organism>
<dbReference type="Pfam" id="PF00648">
    <property type="entry name" value="Peptidase_C2"/>
    <property type="match status" value="1"/>
</dbReference>
<keyword evidence="8" id="KW-1185">Reference proteome</keyword>
<gene>
    <name evidence="7 9 10 11" type="primary">capn12</name>
</gene>
<reference evidence="7" key="2">
    <citation type="submission" date="2020-05" db="UniProtKB">
        <authorList>
            <consortium name="Ensembl"/>
        </authorList>
    </citation>
    <scope>IDENTIFICATION</scope>
</reference>
<dbReference type="InterPro" id="IPR022682">
    <property type="entry name" value="Calpain_domain_III"/>
</dbReference>
<dbReference type="CDD" id="cd00044">
    <property type="entry name" value="CysPc"/>
    <property type="match status" value="1"/>
</dbReference>
<dbReference type="Ensembl" id="ENSXETT00000065487">
    <property type="protein sequence ID" value="ENSXETP00000058420"/>
    <property type="gene ID" value="ENSXETG00000034127"/>
</dbReference>
<reference evidence="9 10" key="3">
    <citation type="submission" date="2025-04" db="UniProtKB">
        <authorList>
            <consortium name="RefSeq"/>
        </authorList>
    </citation>
    <scope>IDENTIFICATION</scope>
    <source>
        <strain evidence="9 10">Nigerian</strain>
        <tissue evidence="9 10">Liver and blood</tissue>
    </source>
</reference>
<accession>A0A6I8PTX7</accession>
<dbReference type="Gene3D" id="1.10.238.10">
    <property type="entry name" value="EF-hand"/>
    <property type="match status" value="1"/>
</dbReference>
<keyword evidence="4" id="KW-0645">Protease</keyword>
<dbReference type="OMA" id="LICCGNT"/>
<dbReference type="Gene3D" id="3.90.70.10">
    <property type="entry name" value="Cysteine proteinases"/>
    <property type="match status" value="1"/>
</dbReference>
<dbReference type="Xenbase" id="XB-GENE-1008507">
    <property type="gene designation" value="capn12"/>
</dbReference>
<dbReference type="SUPFAM" id="SSF47473">
    <property type="entry name" value="EF-hand"/>
    <property type="match status" value="1"/>
</dbReference>
<dbReference type="PROSITE" id="PS50203">
    <property type="entry name" value="CALPAIN_CAT"/>
    <property type="match status" value="1"/>
</dbReference>
<proteinExistence type="inferred from homology"/>
<evidence type="ECO:0000313" key="10">
    <source>
        <dbReference type="RefSeq" id="XP_031746548.1"/>
    </source>
</evidence>
<feature type="active site" evidence="3 4">
    <location>
        <position position="248"/>
    </location>
</feature>
<dbReference type="RefSeq" id="XP_031746548.1">
    <property type="nucleotide sequence ID" value="XM_031890688.1"/>
</dbReference>
<evidence type="ECO:0000256" key="4">
    <source>
        <dbReference type="PROSITE-ProRule" id="PRU00239"/>
    </source>
</evidence>
<evidence type="ECO:0000313" key="9">
    <source>
        <dbReference type="RefSeq" id="XP_031746547.1"/>
    </source>
</evidence>
<comment type="similarity">
    <text evidence="1">Belongs to the peptidase C2 family.</text>
</comment>
<dbReference type="InterPro" id="IPR001300">
    <property type="entry name" value="Peptidase_C2_calpain_cat"/>
</dbReference>
<evidence type="ECO:0000313" key="7">
    <source>
        <dbReference type="Ensembl" id="ENSXETP00000058420"/>
    </source>
</evidence>
<sequence>MEPPPAKRQHSVVLEQNVPRARAPQSEPPDSLFIDSNFPWEEELHVGCIEWRRPQEICAKPRFILDGATRMDVCQGKLSNCWFLSAVACLSLYPQLLEKVVLPGQDFVGAYDGKFRFQFWQYGQWVLVEIDDRLPTVRIQRNEEAAHNREEYELLFMHSWKKDEFWSSLLEKAYAKLKGGYSALQLGFAGEALVDMTGGVAQTCYTNGPLNMLWVSLSHLLQQGALTCCGNTEGELEMANSLGILSHHMYSVTGAKQVQTLHGSVSLLRVRNPWGHTEWSGPWRDGGSEWLSVINIKEIEVENLEDGEFWMDVEDFQKNFQVLEICHLGPESLSQIGSVARPWEYVTYEGCWLKDISSGGSIECKDHFWMNPQYTLSLVTEDTDSNPMCSIIVSVMLKHKRLKAKDMRVMCYIFQGNEDHVYLSQEILQCSQPVLSVSSCDKKREAVLSTSLPPGRYIIIPSLETTSDEGEFLIRILTEKGSSARPTDSKAACGESAAQSVRPTDEQCHSRFLLFSDQDGRITNEGLHHLLTSLMKDFDPLLPEITMESCCRLIASLDTSAEGALCWEQFDRLWKNIITGSLIFSNLQSSKDRNLDKDQIGAALQSAGLITDNFLVRLVQLRYADKDGSLSYSAFICCLLKIKAVTGMFEVADSTGSGTVSLNYHQWLQLALYS</sequence>
<dbReference type="SUPFAM" id="SSF49758">
    <property type="entry name" value="Calpain large subunit, middle domain (domain III)"/>
    <property type="match status" value="1"/>
</dbReference>
<evidence type="ECO:0000256" key="2">
    <source>
        <dbReference type="ARBA" id="ARBA00022807"/>
    </source>
</evidence>